<organism evidence="12 13">
    <name type="scientific">Smittium mucronatum</name>
    <dbReference type="NCBI Taxonomy" id="133383"/>
    <lineage>
        <taxon>Eukaryota</taxon>
        <taxon>Fungi</taxon>
        <taxon>Fungi incertae sedis</taxon>
        <taxon>Zoopagomycota</taxon>
        <taxon>Kickxellomycotina</taxon>
        <taxon>Harpellomycetes</taxon>
        <taxon>Harpellales</taxon>
        <taxon>Legeriomycetaceae</taxon>
        <taxon>Smittium</taxon>
    </lineage>
</organism>
<dbReference type="InterPro" id="IPR018850">
    <property type="entry name" value="Mt_escape_2_C"/>
</dbReference>
<evidence type="ECO:0000256" key="8">
    <source>
        <dbReference type="ARBA" id="ARBA00023136"/>
    </source>
</evidence>
<evidence type="ECO:0000256" key="6">
    <source>
        <dbReference type="ARBA" id="ARBA00022989"/>
    </source>
</evidence>
<comment type="caution">
    <text evidence="12">The sequence shown here is derived from an EMBL/GenBank/DDBJ whole genome shotgun (WGS) entry which is preliminary data.</text>
</comment>
<dbReference type="GO" id="GO:0003723">
    <property type="term" value="F:RNA binding"/>
    <property type="evidence" value="ECO:0007669"/>
    <property type="project" value="UniProtKB-UniRule"/>
</dbReference>
<keyword evidence="4" id="KW-0812">Transmembrane</keyword>
<dbReference type="OrthoDB" id="10267654at2759"/>
<sequence length="259" mass="29537">MTESFSQSDSSIPKQWTMAQVWFLVSNLVKYPILDFNKVRMSSVFNGNETAILDLQCRGLITVIYDSGIPIAIIPGKPVHNLAFSKLTGSQSFSLTLSHYYNKEFLKAEISSLDKYENELRQLGFFDLQNNLASSYFEKRRNYTSAEIIKDTGMFVYDSAKYLFGYVLFPITKAIRLVSSSSPSLSKKENLNPQQQILIDSVAPQLKPRILFLLNKIKSSQDRIETLNTELAKSKKYISTMEVDPDGEDLYSDTHKYTK</sequence>
<evidence type="ECO:0000256" key="1">
    <source>
        <dbReference type="ARBA" id="ARBA00004434"/>
    </source>
</evidence>
<proteinExistence type="inferred from homology"/>
<evidence type="ECO:0000256" key="7">
    <source>
        <dbReference type="ARBA" id="ARBA00023128"/>
    </source>
</evidence>
<dbReference type="AlphaFoldDB" id="A0A1R0GVT9"/>
<evidence type="ECO:0000256" key="9">
    <source>
        <dbReference type="ARBA" id="ARBA00025276"/>
    </source>
</evidence>
<keyword evidence="10" id="KW-0694">RNA-binding</keyword>
<keyword evidence="7 10" id="KW-0496">Mitochondrion</keyword>
<evidence type="ECO:0000259" key="11">
    <source>
        <dbReference type="Pfam" id="PF10443"/>
    </source>
</evidence>
<reference evidence="12 13" key="1">
    <citation type="journal article" date="2016" name="Mol. Biol. Evol.">
        <title>Genome-Wide Survey of Gut Fungi (Harpellales) Reveals the First Horizontally Transferred Ubiquitin Gene from a Mosquito Host.</title>
        <authorList>
            <person name="Wang Y."/>
            <person name="White M.M."/>
            <person name="Kvist S."/>
            <person name="Moncalvo J.M."/>
        </authorList>
    </citation>
    <scope>NUCLEOTIDE SEQUENCE [LARGE SCALE GENOMIC DNA]</scope>
    <source>
        <strain evidence="12 13">ALG-7-W6</strain>
    </source>
</reference>
<evidence type="ECO:0000313" key="12">
    <source>
        <dbReference type="EMBL" id="OLY81001.1"/>
    </source>
</evidence>
<evidence type="ECO:0000256" key="2">
    <source>
        <dbReference type="ARBA" id="ARBA00010320"/>
    </source>
</evidence>
<dbReference type="PANTHER" id="PTHR32198:SF2">
    <property type="entry name" value="MITOCHONDRIAL ESCAPE PROTEIN 2"/>
    <property type="match status" value="1"/>
</dbReference>
<dbReference type="PANTHER" id="PTHR32198">
    <property type="entry name" value="MITOCHONDRIAL ESCAPE PROTEIN 2"/>
    <property type="match status" value="1"/>
</dbReference>
<evidence type="ECO:0000256" key="5">
    <source>
        <dbReference type="ARBA" id="ARBA00022792"/>
    </source>
</evidence>
<keyword evidence="5 10" id="KW-0999">Mitochondrion inner membrane</keyword>
<keyword evidence="10" id="KW-0507">mRNA processing</keyword>
<feature type="domain" description="Mitochondrial escape protein 2 C-terminal" evidence="11">
    <location>
        <begin position="7"/>
        <end position="124"/>
    </location>
</feature>
<dbReference type="Pfam" id="PF10443">
    <property type="entry name" value="RNA12"/>
    <property type="match status" value="1"/>
</dbReference>
<dbReference type="Proteomes" id="UP000187455">
    <property type="component" value="Unassembled WGS sequence"/>
</dbReference>
<keyword evidence="13" id="KW-1185">Reference proteome</keyword>
<keyword evidence="6" id="KW-1133">Transmembrane helix</keyword>
<evidence type="ECO:0000256" key="3">
    <source>
        <dbReference type="ARBA" id="ARBA00020222"/>
    </source>
</evidence>
<gene>
    <name evidence="12" type="ORF">AYI68_g4896</name>
</gene>
<dbReference type="InterPro" id="IPR039627">
    <property type="entry name" value="Yme2_C"/>
</dbReference>
<evidence type="ECO:0000313" key="13">
    <source>
        <dbReference type="Proteomes" id="UP000187455"/>
    </source>
</evidence>
<dbReference type="STRING" id="133383.A0A1R0GVT9"/>
<dbReference type="EMBL" id="LSSL01002889">
    <property type="protein sequence ID" value="OLY81001.1"/>
    <property type="molecule type" value="Genomic_DNA"/>
</dbReference>
<comment type="function">
    <text evidence="9 10">Plays a role in maintaining the mitochondrial genome and in controlling the mtDNA escape. Involved in the regulation of mtDNA nucleotide structure and number. May have a dispensable role in early maturation of pre-rRNA.</text>
</comment>
<keyword evidence="8" id="KW-0472">Membrane</keyword>
<name>A0A1R0GVT9_9FUNG</name>
<evidence type="ECO:0000256" key="4">
    <source>
        <dbReference type="ARBA" id="ARBA00022692"/>
    </source>
</evidence>
<comment type="subcellular location">
    <subcellularLocation>
        <location evidence="1 10">Mitochondrion inner membrane</location>
        <topology evidence="1 10">Single-pass membrane protein</topology>
    </subcellularLocation>
</comment>
<dbReference type="GO" id="GO:0005743">
    <property type="term" value="C:mitochondrial inner membrane"/>
    <property type="evidence" value="ECO:0007669"/>
    <property type="project" value="UniProtKB-SubCell"/>
</dbReference>
<accession>A0A1R0GVT9</accession>
<protein>
    <recommendedName>
        <fullName evidence="3 10">Mitochondrial escape protein 2</fullName>
    </recommendedName>
</protein>
<comment type="similarity">
    <text evidence="2 10">Belongs to the YME2 family.</text>
</comment>
<dbReference type="GO" id="GO:0006397">
    <property type="term" value="P:mRNA processing"/>
    <property type="evidence" value="ECO:0007669"/>
    <property type="project" value="UniProtKB-UniRule"/>
</dbReference>
<evidence type="ECO:0000256" key="10">
    <source>
        <dbReference type="RuleBase" id="RU367108"/>
    </source>
</evidence>